<name>A0A6C2U784_PONDE</name>
<keyword evidence="2" id="KW-1185">Reference proteome</keyword>
<gene>
    <name evidence="1" type="ORF">PDESU_04527</name>
</gene>
<accession>A0A6C2U784</accession>
<organism evidence="1 2">
    <name type="scientific">Pontiella desulfatans</name>
    <dbReference type="NCBI Taxonomy" id="2750659"/>
    <lineage>
        <taxon>Bacteria</taxon>
        <taxon>Pseudomonadati</taxon>
        <taxon>Kiritimatiellota</taxon>
        <taxon>Kiritimatiellia</taxon>
        <taxon>Kiritimatiellales</taxon>
        <taxon>Pontiellaceae</taxon>
        <taxon>Pontiella</taxon>
    </lineage>
</organism>
<dbReference type="AlphaFoldDB" id="A0A6C2U784"/>
<sequence length="276" mass="31239">MNHHTEQYQWRARFHPGHPIAKTCTNVFSRGGTRPSTLSPACILFIALSLVITSFADDLSQLYEKAYFLETAKGQTQEALEVYKTIIATNATDGNRQILIQSLQRMLTLHKKQRDKTLQEKVDNFTILPSTLDRIVDTFGEPDSYVGSEKVFTRENLPETGYTMTYANGFSIRISMGKITELGFLEPNFSIRGISIGSTLEEVVAAFPPDEIRDQAESPHVEKGILFTNIYKNGAHSYPTKYGVRFFFTQGKVYGLYLNKDFMPGNNPTRSQEIQQ</sequence>
<dbReference type="RefSeq" id="WP_136081501.1">
    <property type="nucleotide sequence ID" value="NZ_CAAHFG010000003.1"/>
</dbReference>
<protein>
    <submittedName>
        <fullName evidence="1">Uncharacterized protein</fullName>
    </submittedName>
</protein>
<proteinExistence type="predicted"/>
<reference evidence="1 2" key="1">
    <citation type="submission" date="2019-04" db="EMBL/GenBank/DDBJ databases">
        <authorList>
            <person name="Van Vliet M D."/>
        </authorList>
    </citation>
    <scope>NUCLEOTIDE SEQUENCE [LARGE SCALE GENOMIC DNA]</scope>
    <source>
        <strain evidence="1 2">F1</strain>
    </source>
</reference>
<evidence type="ECO:0000313" key="1">
    <source>
        <dbReference type="EMBL" id="VGO15938.1"/>
    </source>
</evidence>
<dbReference type="EMBL" id="CAAHFG010000003">
    <property type="protein sequence ID" value="VGO15938.1"/>
    <property type="molecule type" value="Genomic_DNA"/>
</dbReference>
<dbReference type="Proteomes" id="UP000366872">
    <property type="component" value="Unassembled WGS sequence"/>
</dbReference>
<evidence type="ECO:0000313" key="2">
    <source>
        <dbReference type="Proteomes" id="UP000366872"/>
    </source>
</evidence>